<evidence type="ECO:0000256" key="1">
    <source>
        <dbReference type="ARBA" id="ARBA00000012"/>
    </source>
</evidence>
<organism evidence="12 13">
    <name type="scientific">Nocardioides abyssi</name>
    <dbReference type="NCBI Taxonomy" id="3058370"/>
    <lineage>
        <taxon>Bacteria</taxon>
        <taxon>Bacillati</taxon>
        <taxon>Actinomycetota</taxon>
        <taxon>Actinomycetes</taxon>
        <taxon>Propionibacteriales</taxon>
        <taxon>Nocardioidaceae</taxon>
        <taxon>Nocardioides</taxon>
    </lineage>
</organism>
<dbReference type="PANTHER" id="PTHR20941:SF1">
    <property type="entry name" value="FOLIC ACID SYNTHESIS PROTEIN FOL1"/>
    <property type="match status" value="1"/>
</dbReference>
<dbReference type="SUPFAM" id="SSF51717">
    <property type="entry name" value="Dihydropteroate synthetase-like"/>
    <property type="match status" value="1"/>
</dbReference>
<evidence type="ECO:0000256" key="6">
    <source>
        <dbReference type="ARBA" id="ARBA00022679"/>
    </source>
</evidence>
<accession>A0ABT8EYM4</accession>
<dbReference type="NCBIfam" id="TIGR01496">
    <property type="entry name" value="DHPS"/>
    <property type="match status" value="1"/>
</dbReference>
<evidence type="ECO:0000259" key="11">
    <source>
        <dbReference type="PROSITE" id="PS50972"/>
    </source>
</evidence>
<dbReference type="EC" id="2.5.1.15" evidence="5 10"/>
<evidence type="ECO:0000256" key="7">
    <source>
        <dbReference type="ARBA" id="ARBA00022723"/>
    </source>
</evidence>
<dbReference type="InterPro" id="IPR011005">
    <property type="entry name" value="Dihydropteroate_synth-like_sf"/>
</dbReference>
<comment type="caution">
    <text evidence="12">The sequence shown here is derived from an EMBL/GenBank/DDBJ whole genome shotgun (WGS) entry which is preliminary data.</text>
</comment>
<evidence type="ECO:0000313" key="13">
    <source>
        <dbReference type="Proteomes" id="UP001168537"/>
    </source>
</evidence>
<dbReference type="Pfam" id="PF00809">
    <property type="entry name" value="Pterin_bind"/>
    <property type="match status" value="1"/>
</dbReference>
<dbReference type="InterPro" id="IPR006390">
    <property type="entry name" value="DHP_synth_dom"/>
</dbReference>
<evidence type="ECO:0000256" key="8">
    <source>
        <dbReference type="ARBA" id="ARBA00022842"/>
    </source>
</evidence>
<dbReference type="PROSITE" id="PS50972">
    <property type="entry name" value="PTERIN_BINDING"/>
    <property type="match status" value="1"/>
</dbReference>
<dbReference type="PROSITE" id="PS00793">
    <property type="entry name" value="DHPS_2"/>
    <property type="match status" value="1"/>
</dbReference>
<comment type="cofactor">
    <cofactor evidence="2 10">
        <name>Mg(2+)</name>
        <dbReference type="ChEBI" id="CHEBI:18420"/>
    </cofactor>
</comment>
<dbReference type="Proteomes" id="UP001168537">
    <property type="component" value="Unassembled WGS sequence"/>
</dbReference>
<name>A0ABT8EYM4_9ACTN</name>
<sequence>MGRPRVMGIVNVTPDSFSDGGRYVEPDAAVEHGRRLLADGADVLDIGGESTRPGATRPLVSEELDRVVPVIRELSRDAVVSVDTMRAEVAEAALAAGATIVNDVSGGLADPRILEVTAAADAVYVAMHWRAHSTRMADFATYDGPGGVVGTVAAELAERLEVVLAAGIDPGRVVLDPGLGFAKRGEHNWELLRDLDPVTALGQPVLVGASRKSFLGRLLADGGGAPRPVEEREHAHAAVVVHLAQQGVWGVRVHDVRATRDALAVVEALRGPTPVAPDREGRP</sequence>
<evidence type="ECO:0000256" key="10">
    <source>
        <dbReference type="RuleBase" id="RU361205"/>
    </source>
</evidence>
<proteinExistence type="inferred from homology"/>
<evidence type="ECO:0000256" key="4">
    <source>
        <dbReference type="ARBA" id="ARBA00009503"/>
    </source>
</evidence>
<keyword evidence="7 10" id="KW-0479">Metal-binding</keyword>
<comment type="function">
    <text evidence="10">Catalyzes the condensation of para-aminobenzoate (pABA) with 6-hydroxymethyl-7,8-dihydropterin diphosphate (DHPt-PP) to form 7,8-dihydropteroate (H2Pte), the immediate precursor of folate derivatives.</text>
</comment>
<evidence type="ECO:0000256" key="2">
    <source>
        <dbReference type="ARBA" id="ARBA00001946"/>
    </source>
</evidence>
<dbReference type="PANTHER" id="PTHR20941">
    <property type="entry name" value="FOLATE SYNTHESIS PROTEINS"/>
    <property type="match status" value="1"/>
</dbReference>
<feature type="domain" description="Pterin-binding" evidence="11">
    <location>
        <begin position="4"/>
        <end position="264"/>
    </location>
</feature>
<dbReference type="EMBL" id="JAUHJR010000010">
    <property type="protein sequence ID" value="MDN4163288.1"/>
    <property type="molecule type" value="Genomic_DNA"/>
</dbReference>
<keyword evidence="6 10" id="KW-0808">Transferase</keyword>
<comment type="pathway">
    <text evidence="3 10">Cofactor biosynthesis; tetrahydrofolate biosynthesis; 7,8-dihydrofolate from 2-amino-4-hydroxy-6-hydroxymethyl-7,8-dihydropteridine diphosphate and 4-aminobenzoate: step 1/2.</text>
</comment>
<keyword evidence="9 10" id="KW-0289">Folate biosynthesis</keyword>
<evidence type="ECO:0000256" key="3">
    <source>
        <dbReference type="ARBA" id="ARBA00004763"/>
    </source>
</evidence>
<evidence type="ECO:0000256" key="9">
    <source>
        <dbReference type="ARBA" id="ARBA00022909"/>
    </source>
</evidence>
<dbReference type="InterPro" id="IPR045031">
    <property type="entry name" value="DHP_synth-like"/>
</dbReference>
<keyword evidence="8 10" id="KW-0460">Magnesium</keyword>
<keyword evidence="13" id="KW-1185">Reference proteome</keyword>
<dbReference type="RefSeq" id="WP_300962577.1">
    <property type="nucleotide sequence ID" value="NZ_JAUHJR010000010.1"/>
</dbReference>
<comment type="similarity">
    <text evidence="4 10">Belongs to the DHPS family.</text>
</comment>
<gene>
    <name evidence="12" type="primary">folP</name>
    <name evidence="12" type="ORF">QWY29_18095</name>
</gene>
<comment type="catalytic activity">
    <reaction evidence="1">
        <text>(7,8-dihydropterin-6-yl)methyl diphosphate + 4-aminobenzoate = 7,8-dihydropteroate + diphosphate</text>
        <dbReference type="Rhea" id="RHEA:19949"/>
        <dbReference type="ChEBI" id="CHEBI:17836"/>
        <dbReference type="ChEBI" id="CHEBI:17839"/>
        <dbReference type="ChEBI" id="CHEBI:33019"/>
        <dbReference type="ChEBI" id="CHEBI:72950"/>
        <dbReference type="EC" id="2.5.1.15"/>
    </reaction>
</comment>
<dbReference type="InterPro" id="IPR000489">
    <property type="entry name" value="Pterin-binding_dom"/>
</dbReference>
<evidence type="ECO:0000256" key="5">
    <source>
        <dbReference type="ARBA" id="ARBA00012458"/>
    </source>
</evidence>
<reference evidence="12" key="1">
    <citation type="submission" date="2023-06" db="EMBL/GenBank/DDBJ databases">
        <title>Draft genome sequence of Nocardioides sp. SOB72.</title>
        <authorList>
            <person name="Zhang G."/>
        </authorList>
    </citation>
    <scope>NUCLEOTIDE SEQUENCE</scope>
    <source>
        <strain evidence="12">SOB72</strain>
    </source>
</reference>
<dbReference type="Gene3D" id="3.20.20.20">
    <property type="entry name" value="Dihydropteroate synthase-like"/>
    <property type="match status" value="1"/>
</dbReference>
<evidence type="ECO:0000313" key="12">
    <source>
        <dbReference type="EMBL" id="MDN4163288.1"/>
    </source>
</evidence>
<protein>
    <recommendedName>
        <fullName evidence="5 10">Dihydropteroate synthase</fullName>
        <shortName evidence="10">DHPS</shortName>
        <ecNumber evidence="5 10">2.5.1.15</ecNumber>
    </recommendedName>
    <alternativeName>
        <fullName evidence="10">Dihydropteroate pyrophosphorylase</fullName>
    </alternativeName>
</protein>
<dbReference type="CDD" id="cd00739">
    <property type="entry name" value="DHPS"/>
    <property type="match status" value="1"/>
</dbReference>
<dbReference type="PROSITE" id="PS00792">
    <property type="entry name" value="DHPS_1"/>
    <property type="match status" value="1"/>
</dbReference>
<dbReference type="GO" id="GO:0004156">
    <property type="term" value="F:dihydropteroate synthase activity"/>
    <property type="evidence" value="ECO:0007669"/>
    <property type="project" value="UniProtKB-EC"/>
</dbReference>